<proteinExistence type="predicted"/>
<dbReference type="EMBL" id="SMKR01000097">
    <property type="protein sequence ID" value="TDD20900.1"/>
    <property type="molecule type" value="Genomic_DNA"/>
</dbReference>
<accession>A0A4R4WTF9</accession>
<dbReference type="Pfam" id="PF13671">
    <property type="entry name" value="AAA_33"/>
    <property type="match status" value="1"/>
</dbReference>
<keyword evidence="1" id="KW-0418">Kinase</keyword>
<protein>
    <submittedName>
        <fullName evidence="1">Kinase</fullName>
    </submittedName>
</protein>
<keyword evidence="2" id="KW-1185">Reference proteome</keyword>
<keyword evidence="1" id="KW-0808">Transferase</keyword>
<reference evidence="1 2" key="1">
    <citation type="submission" date="2019-02" db="EMBL/GenBank/DDBJ databases">
        <title>Draft genome sequences of novel Actinobacteria.</title>
        <authorList>
            <person name="Sahin N."/>
            <person name="Ay H."/>
            <person name="Saygin H."/>
        </authorList>
    </citation>
    <scope>NUCLEOTIDE SEQUENCE [LARGE SCALE GENOMIC DNA]</scope>
    <source>
        <strain evidence="1 2">16K104</strain>
    </source>
</reference>
<dbReference type="AlphaFoldDB" id="A0A4R4WTF9"/>
<evidence type="ECO:0000313" key="2">
    <source>
        <dbReference type="Proteomes" id="UP000295172"/>
    </source>
</evidence>
<comment type="caution">
    <text evidence="1">The sequence shown here is derived from an EMBL/GenBank/DDBJ whole genome shotgun (WGS) entry which is preliminary data.</text>
</comment>
<organism evidence="1 2">
    <name type="scientific">Kribbella turkmenica</name>
    <dbReference type="NCBI Taxonomy" id="2530375"/>
    <lineage>
        <taxon>Bacteria</taxon>
        <taxon>Bacillati</taxon>
        <taxon>Actinomycetota</taxon>
        <taxon>Actinomycetes</taxon>
        <taxon>Propionibacteriales</taxon>
        <taxon>Kribbellaceae</taxon>
        <taxon>Kribbella</taxon>
    </lineage>
</organism>
<gene>
    <name evidence="1" type="ORF">E1218_21650</name>
</gene>
<sequence length="169" mass="18885">MDPRLVVIRGNSGSGKSSIVAAIRQAHGRGIAWIEQDYIRRIIFKELDEPDGANIQAIRHLAEHALDRGYHAVVEGIMPTVRYGDMLAELRAGHAGPSYFYYLDVPFAETVRRHATRSKASEFSDSDMADWYRPRDLLDEPRETVIDEHSSLETTVARILAETGLGPPA</sequence>
<evidence type="ECO:0000313" key="1">
    <source>
        <dbReference type="EMBL" id="TDD20900.1"/>
    </source>
</evidence>
<name>A0A4R4WTF9_9ACTN</name>
<dbReference type="Proteomes" id="UP000295172">
    <property type="component" value="Unassembled WGS sequence"/>
</dbReference>
<dbReference type="SUPFAM" id="SSF52540">
    <property type="entry name" value="P-loop containing nucleoside triphosphate hydrolases"/>
    <property type="match status" value="1"/>
</dbReference>
<dbReference type="InterPro" id="IPR027417">
    <property type="entry name" value="P-loop_NTPase"/>
</dbReference>
<dbReference type="GO" id="GO:0016301">
    <property type="term" value="F:kinase activity"/>
    <property type="evidence" value="ECO:0007669"/>
    <property type="project" value="UniProtKB-KW"/>
</dbReference>
<dbReference type="Gene3D" id="3.40.50.300">
    <property type="entry name" value="P-loop containing nucleotide triphosphate hydrolases"/>
    <property type="match status" value="1"/>
</dbReference>
<dbReference type="OrthoDB" id="9781848at2"/>
<dbReference type="RefSeq" id="WP_132322970.1">
    <property type="nucleotide sequence ID" value="NZ_SMKR01000097.1"/>
</dbReference>